<evidence type="ECO:0000256" key="1">
    <source>
        <dbReference type="SAM" id="MobiDB-lite"/>
    </source>
</evidence>
<evidence type="ECO:0000313" key="2">
    <source>
        <dbReference type="EMBL" id="VDP07949.1"/>
    </source>
</evidence>
<dbReference type="WBParaSite" id="SBAD_0000589601-mRNA-1">
    <property type="protein sequence ID" value="SBAD_0000589601-mRNA-1"/>
    <property type="gene ID" value="SBAD_0000589601"/>
</dbReference>
<sequence>MYTSLGTAKSLCISDHSGAVESCENSLSDLDDVPAKFSLPEDYMLHFSCITNCGFSQCELSGLQEHYHCKICDLKNRCSKVCTSFSSVQLHASSHHRPPNPLQPPSPLHNDFKKTDADELCHFRYCPFMAKNLFCVHYHCLRPGCSYAFKNGATGRCDCTSEMTNQMVEHKRQHEMFENASQSINTQPTYVVNSRLLNGVLRRRNVLDIRPTDVPAVGQRGGQNMKLKQYDPQQQNFIHMGTLCSPTTSSHDGVSDEGVQLPRSRAAPSHSTSNSSPDGNAVTVPSSSDVQDVIHQSTVELHRGDVRAASVIADENGEDHDQRYVQKQVNNYFHI</sequence>
<dbReference type="EMBL" id="UZAM01009158">
    <property type="protein sequence ID" value="VDP07949.1"/>
    <property type="molecule type" value="Genomic_DNA"/>
</dbReference>
<protein>
    <submittedName>
        <fullName evidence="4">C2H2-type domain-containing protein</fullName>
    </submittedName>
</protein>
<dbReference type="OrthoDB" id="10063916at2759"/>
<name>A0A183IPX4_9BILA</name>
<evidence type="ECO:0000313" key="3">
    <source>
        <dbReference type="Proteomes" id="UP000270296"/>
    </source>
</evidence>
<evidence type="ECO:0000313" key="4">
    <source>
        <dbReference type="WBParaSite" id="SBAD_0000589601-mRNA-1"/>
    </source>
</evidence>
<accession>A0A183IPX4</accession>
<feature type="region of interest" description="Disordered" evidence="1">
    <location>
        <begin position="243"/>
        <end position="287"/>
    </location>
</feature>
<dbReference type="Proteomes" id="UP000270296">
    <property type="component" value="Unassembled WGS sequence"/>
</dbReference>
<reference evidence="2 3" key="2">
    <citation type="submission" date="2018-11" db="EMBL/GenBank/DDBJ databases">
        <authorList>
            <consortium name="Pathogen Informatics"/>
        </authorList>
    </citation>
    <scope>NUCLEOTIDE SEQUENCE [LARGE SCALE GENOMIC DNA]</scope>
</reference>
<dbReference type="AlphaFoldDB" id="A0A183IPX4"/>
<proteinExistence type="predicted"/>
<keyword evidence="3" id="KW-1185">Reference proteome</keyword>
<gene>
    <name evidence="2" type="ORF">SBAD_LOCUS5671</name>
</gene>
<feature type="compositionally biased region" description="Polar residues" evidence="1">
    <location>
        <begin position="269"/>
        <end position="287"/>
    </location>
</feature>
<reference evidence="4" key="1">
    <citation type="submission" date="2016-06" db="UniProtKB">
        <authorList>
            <consortium name="WormBaseParasite"/>
        </authorList>
    </citation>
    <scope>IDENTIFICATION</scope>
</reference>
<organism evidence="4">
    <name type="scientific">Soboliphyme baturini</name>
    <dbReference type="NCBI Taxonomy" id="241478"/>
    <lineage>
        <taxon>Eukaryota</taxon>
        <taxon>Metazoa</taxon>
        <taxon>Ecdysozoa</taxon>
        <taxon>Nematoda</taxon>
        <taxon>Enoplea</taxon>
        <taxon>Dorylaimia</taxon>
        <taxon>Dioctophymatida</taxon>
        <taxon>Dioctophymatoidea</taxon>
        <taxon>Soboliphymatidae</taxon>
        <taxon>Soboliphyme</taxon>
    </lineage>
</organism>